<evidence type="ECO:0000313" key="6">
    <source>
        <dbReference type="Proteomes" id="UP000195106"/>
    </source>
</evidence>
<dbReference type="CDD" id="cd06170">
    <property type="entry name" value="LuxR_C_like"/>
    <property type="match status" value="1"/>
</dbReference>
<keyword evidence="1" id="KW-0805">Transcription regulation</keyword>
<dbReference type="EMBL" id="MDHJ01000001">
    <property type="protein sequence ID" value="OUE08152.1"/>
    <property type="molecule type" value="Genomic_DNA"/>
</dbReference>
<dbReference type="Proteomes" id="UP000195106">
    <property type="component" value="Unassembled WGS sequence"/>
</dbReference>
<keyword evidence="2" id="KW-0238">DNA-binding</keyword>
<feature type="domain" description="HTH luxR-type" evidence="4">
    <location>
        <begin position="466"/>
        <end position="531"/>
    </location>
</feature>
<reference evidence="5 6" key="1">
    <citation type="submission" date="2016-08" db="EMBL/GenBank/DDBJ databases">
        <title>Genome sequence of Clavibacter michiganensis spp. strain CASJ009.</title>
        <authorList>
            <person name="Thapa S.P."/>
            <person name="Coaker G."/>
        </authorList>
    </citation>
    <scope>NUCLEOTIDE SEQUENCE [LARGE SCALE GENOMIC DNA]</scope>
    <source>
        <strain evidence="5">CASJ009</strain>
    </source>
</reference>
<organism evidence="5 6">
    <name type="scientific">Clavibacter michiganensis</name>
    <dbReference type="NCBI Taxonomy" id="28447"/>
    <lineage>
        <taxon>Bacteria</taxon>
        <taxon>Bacillati</taxon>
        <taxon>Actinomycetota</taxon>
        <taxon>Actinomycetes</taxon>
        <taxon>Micrococcales</taxon>
        <taxon>Microbacteriaceae</taxon>
        <taxon>Clavibacter</taxon>
    </lineage>
</organism>
<dbReference type="PROSITE" id="PS00622">
    <property type="entry name" value="HTH_LUXR_1"/>
    <property type="match status" value="1"/>
</dbReference>
<dbReference type="PRINTS" id="PR00038">
    <property type="entry name" value="HTHLUXR"/>
</dbReference>
<dbReference type="PANTHER" id="PTHR44688">
    <property type="entry name" value="DNA-BINDING TRANSCRIPTIONAL ACTIVATOR DEVR_DOSR"/>
    <property type="match status" value="1"/>
</dbReference>
<proteinExistence type="predicted"/>
<dbReference type="InterPro" id="IPR000792">
    <property type="entry name" value="Tscrpt_reg_LuxR_C"/>
</dbReference>
<dbReference type="PANTHER" id="PTHR44688:SF16">
    <property type="entry name" value="DNA-BINDING TRANSCRIPTIONAL ACTIVATOR DEVR_DOSR"/>
    <property type="match status" value="1"/>
</dbReference>
<dbReference type="InterPro" id="IPR036388">
    <property type="entry name" value="WH-like_DNA-bd_sf"/>
</dbReference>
<evidence type="ECO:0000256" key="2">
    <source>
        <dbReference type="ARBA" id="ARBA00023125"/>
    </source>
</evidence>
<gene>
    <name evidence="5" type="primary">malT</name>
    <name evidence="5" type="ORF">CMsap09_04320</name>
</gene>
<dbReference type="PROSITE" id="PS50043">
    <property type="entry name" value="HTH_LUXR_2"/>
    <property type="match status" value="1"/>
</dbReference>
<evidence type="ECO:0000313" key="5">
    <source>
        <dbReference type="EMBL" id="OUE08152.1"/>
    </source>
</evidence>
<evidence type="ECO:0000256" key="3">
    <source>
        <dbReference type="ARBA" id="ARBA00023163"/>
    </source>
</evidence>
<dbReference type="SUPFAM" id="SSF48452">
    <property type="entry name" value="TPR-like"/>
    <property type="match status" value="1"/>
</dbReference>
<protein>
    <submittedName>
        <fullName evidence="5">HTH-type transcriptional regulator MalT</fullName>
    </submittedName>
</protein>
<dbReference type="AlphaFoldDB" id="A0A251XRH6"/>
<dbReference type="SMART" id="SM00421">
    <property type="entry name" value="HTH_LUXR"/>
    <property type="match status" value="1"/>
</dbReference>
<dbReference type="GO" id="GO:0003677">
    <property type="term" value="F:DNA binding"/>
    <property type="evidence" value="ECO:0007669"/>
    <property type="project" value="UniProtKB-KW"/>
</dbReference>
<sequence>MAETTTVEALERAVDEALARGDDQAAARVMATAWPRHVDLHPHRVRDLYDRIAPAAWEHDAWLVAGIAATYRGTSETDRRASLPYRSAVDLLLTEDPPPTPIVRAAVLVHRAAGDRRVGRLDEARASLREARRILDTERGLPLSARISLQAAVALQQGLVLVHLGAFTAARDELRTAEALSARHLVLTDRLECRGALAYVAYCLGDMAEARELVGRARALLTDEGAGTALAHSGFRAPAEIAATLLAVDETRREDALALLDDLRPACTGTDWELLGLYAEATVAAIHGLRLDALDHLRRLHDLGTAWPEQGPLPVMRDSLRASLLAHLGQTAAAWDLVRTLTPTERHSTCPAMVAGRLRVLADDHQGALTEMADCLEIGDAHSGRTLGDVLLVVAAAHSGLGDPARGDHAYDQAARLATSTGILRPFAVFPAAASAALLERALDRDQLPEVRRMLEGMRADRGPAAAVRIDPLSERERVIVACLADGLTVAQIAGRLFISPNTVKSHVRSVYRKLEASSRAEAVERARALGHDLRPDTSA</sequence>
<evidence type="ECO:0000259" key="4">
    <source>
        <dbReference type="PROSITE" id="PS50043"/>
    </source>
</evidence>
<name>A0A251XRH6_9MICO</name>
<accession>A0A251XRH6</accession>
<dbReference type="SUPFAM" id="SSF46894">
    <property type="entry name" value="C-terminal effector domain of the bipartite response regulators"/>
    <property type="match status" value="1"/>
</dbReference>
<keyword evidence="3" id="KW-0804">Transcription</keyword>
<dbReference type="Gene3D" id="1.25.40.10">
    <property type="entry name" value="Tetratricopeptide repeat domain"/>
    <property type="match status" value="1"/>
</dbReference>
<dbReference type="GO" id="GO:0006355">
    <property type="term" value="P:regulation of DNA-templated transcription"/>
    <property type="evidence" value="ECO:0007669"/>
    <property type="project" value="InterPro"/>
</dbReference>
<dbReference type="Gene3D" id="1.10.10.10">
    <property type="entry name" value="Winged helix-like DNA-binding domain superfamily/Winged helix DNA-binding domain"/>
    <property type="match status" value="1"/>
</dbReference>
<dbReference type="InterPro" id="IPR016032">
    <property type="entry name" value="Sig_transdc_resp-reg_C-effctor"/>
</dbReference>
<evidence type="ECO:0000256" key="1">
    <source>
        <dbReference type="ARBA" id="ARBA00023015"/>
    </source>
</evidence>
<dbReference type="InterPro" id="IPR011990">
    <property type="entry name" value="TPR-like_helical_dom_sf"/>
</dbReference>
<comment type="caution">
    <text evidence="5">The sequence shown here is derived from an EMBL/GenBank/DDBJ whole genome shotgun (WGS) entry which is preliminary data.</text>
</comment>
<dbReference type="Pfam" id="PF00196">
    <property type="entry name" value="GerE"/>
    <property type="match status" value="1"/>
</dbReference>